<dbReference type="EMBL" id="CM037022">
    <property type="protein sequence ID" value="KAH7667105.1"/>
    <property type="molecule type" value="Genomic_DNA"/>
</dbReference>
<comment type="caution">
    <text evidence="1">The sequence shown here is derived from an EMBL/GenBank/DDBJ whole genome shotgun (WGS) entry which is preliminary data.</text>
</comment>
<sequence>MMEICFKDVVATGYMALVPYAEPSSDNEVSNDNAYARMNDIDIEVDNFEDDGSSPQENNNATRGETSTAQARKRQRPSQKEKKKSAKEKLQESFDRLISGMDNMSRTSNTRVENDDCCSITRCVDLLDTVPGMERGSPHYFLMVRLFAKKYHRETFVALVEKDPSLAIGWCHTFTVDDLTRL</sequence>
<keyword evidence="2" id="KW-1185">Reference proteome</keyword>
<dbReference type="Proteomes" id="UP000827976">
    <property type="component" value="Chromosome 12"/>
</dbReference>
<reference evidence="2" key="1">
    <citation type="journal article" date="2022" name="Nat. Commun.">
        <title>Chromosome evolution and the genetic basis of agronomically important traits in greater yam.</title>
        <authorList>
            <person name="Bredeson J.V."/>
            <person name="Lyons J.B."/>
            <person name="Oniyinde I.O."/>
            <person name="Okereke N.R."/>
            <person name="Kolade O."/>
            <person name="Nnabue I."/>
            <person name="Nwadili C.O."/>
            <person name="Hribova E."/>
            <person name="Parker M."/>
            <person name="Nwogha J."/>
            <person name="Shu S."/>
            <person name="Carlson J."/>
            <person name="Kariba R."/>
            <person name="Muthemba S."/>
            <person name="Knop K."/>
            <person name="Barton G.J."/>
            <person name="Sherwood A.V."/>
            <person name="Lopez-Montes A."/>
            <person name="Asiedu R."/>
            <person name="Jamnadass R."/>
            <person name="Muchugi A."/>
            <person name="Goodstein D."/>
            <person name="Egesi C.N."/>
            <person name="Featherston J."/>
            <person name="Asfaw A."/>
            <person name="Simpson G.G."/>
            <person name="Dolezel J."/>
            <person name="Hendre P.S."/>
            <person name="Van Deynze A."/>
            <person name="Kumar P.L."/>
            <person name="Obidiegwu J.E."/>
            <person name="Bhattacharjee R."/>
            <person name="Rokhsar D.S."/>
        </authorList>
    </citation>
    <scope>NUCLEOTIDE SEQUENCE [LARGE SCALE GENOMIC DNA]</scope>
    <source>
        <strain evidence="2">cv. TDa95/00328</strain>
    </source>
</reference>
<protein>
    <submittedName>
        <fullName evidence="1">Uncharacterized protein</fullName>
    </submittedName>
</protein>
<proteinExistence type="predicted"/>
<evidence type="ECO:0000313" key="2">
    <source>
        <dbReference type="Proteomes" id="UP000827976"/>
    </source>
</evidence>
<evidence type="ECO:0000313" key="1">
    <source>
        <dbReference type="EMBL" id="KAH7667105.1"/>
    </source>
</evidence>
<accession>A0ACB7V191</accession>
<organism evidence="1 2">
    <name type="scientific">Dioscorea alata</name>
    <name type="common">Purple yam</name>
    <dbReference type="NCBI Taxonomy" id="55571"/>
    <lineage>
        <taxon>Eukaryota</taxon>
        <taxon>Viridiplantae</taxon>
        <taxon>Streptophyta</taxon>
        <taxon>Embryophyta</taxon>
        <taxon>Tracheophyta</taxon>
        <taxon>Spermatophyta</taxon>
        <taxon>Magnoliopsida</taxon>
        <taxon>Liliopsida</taxon>
        <taxon>Dioscoreales</taxon>
        <taxon>Dioscoreaceae</taxon>
        <taxon>Dioscorea</taxon>
    </lineage>
</organism>
<gene>
    <name evidence="1" type="ORF">IHE45_12G038400</name>
</gene>
<name>A0ACB7V191_DIOAL</name>